<dbReference type="Proteomes" id="UP000309174">
    <property type="component" value="Unassembled WGS sequence"/>
</dbReference>
<dbReference type="OrthoDB" id="3476732at2"/>
<protein>
    <submittedName>
        <fullName evidence="3">CHAP domain-containing protein</fullName>
    </submittedName>
</protein>
<dbReference type="Pfam" id="PF05257">
    <property type="entry name" value="CHAP"/>
    <property type="match status" value="1"/>
</dbReference>
<dbReference type="AlphaFoldDB" id="A0A5C4J7P9"/>
<name>A0A5C4J7P9_9ACTN</name>
<reference evidence="3 4" key="1">
    <citation type="submission" date="2019-05" db="EMBL/GenBank/DDBJ databases">
        <title>Draft genome sequence of Actinomadura sp. 14C53.</title>
        <authorList>
            <person name="Saricaoglu S."/>
            <person name="Isik K."/>
        </authorList>
    </citation>
    <scope>NUCLEOTIDE SEQUENCE [LARGE SCALE GENOMIC DNA]</scope>
    <source>
        <strain evidence="3 4">14C53</strain>
    </source>
</reference>
<evidence type="ECO:0000313" key="4">
    <source>
        <dbReference type="Proteomes" id="UP000309174"/>
    </source>
</evidence>
<gene>
    <name evidence="3" type="ORF">ETD83_24675</name>
</gene>
<dbReference type="InterPro" id="IPR007921">
    <property type="entry name" value="CHAP_dom"/>
</dbReference>
<feature type="domain" description="Peptidase C51" evidence="2">
    <location>
        <begin position="155"/>
        <end position="236"/>
    </location>
</feature>
<proteinExistence type="predicted"/>
<evidence type="ECO:0000256" key="1">
    <source>
        <dbReference type="SAM" id="MobiDB-lite"/>
    </source>
</evidence>
<sequence length="371" mass="40604">MAATFAVVALAPSFERQTYRKRRSCEYVTLMNGSTALIVQRSRRWSFSNGTPNSARKARSGMPSFARRSPSNGAGIRAPRPEDHHRGHHRHGRDLCDHDRGRHRRDHRQIGGAMAYSIGAVSRAAAGEVGYRERGTNDTKFNRWLGRIDGYGAGGYGYPWCASFLGWAADRAGGVANKDYPRTAGCATAVAWFKKRGRWSSTPHVGDWVFYGPSGSTHVELVVKVTVSRITTIGGNTSGSLDGRYFNGDGVYRKEVPRNSSRIYGYGRPFYEEEDVPLTKEDVEKVADATVKALLTARYNRSGYTVGVSLEKAHNGIVALLAQQSADVDEAEVARLVLAGLTPEKIAAAIPQDIGEQVAEELAARLAAREE</sequence>
<evidence type="ECO:0000259" key="2">
    <source>
        <dbReference type="Pfam" id="PF05257"/>
    </source>
</evidence>
<dbReference type="EMBL" id="VCKW01000138">
    <property type="protein sequence ID" value="TMQ93961.1"/>
    <property type="molecule type" value="Genomic_DNA"/>
</dbReference>
<organism evidence="3 4">
    <name type="scientific">Actinomadura soli</name>
    <dbReference type="NCBI Taxonomy" id="2508997"/>
    <lineage>
        <taxon>Bacteria</taxon>
        <taxon>Bacillati</taxon>
        <taxon>Actinomycetota</taxon>
        <taxon>Actinomycetes</taxon>
        <taxon>Streptosporangiales</taxon>
        <taxon>Thermomonosporaceae</taxon>
        <taxon>Actinomadura</taxon>
    </lineage>
</organism>
<comment type="caution">
    <text evidence="3">The sequence shown here is derived from an EMBL/GenBank/DDBJ whole genome shotgun (WGS) entry which is preliminary data.</text>
</comment>
<feature type="region of interest" description="Disordered" evidence="1">
    <location>
        <begin position="46"/>
        <end position="104"/>
    </location>
</feature>
<keyword evidence="4" id="KW-1185">Reference proteome</keyword>
<accession>A0A5C4J7P9</accession>
<evidence type="ECO:0000313" key="3">
    <source>
        <dbReference type="EMBL" id="TMQ93961.1"/>
    </source>
</evidence>